<evidence type="ECO:0000256" key="4">
    <source>
        <dbReference type="ARBA" id="ARBA00022989"/>
    </source>
</evidence>
<keyword evidence="3 7" id="KW-0812">Transmembrane</keyword>
<evidence type="ECO:0000256" key="5">
    <source>
        <dbReference type="ARBA" id="ARBA00023136"/>
    </source>
</evidence>
<feature type="transmembrane region" description="Helical" evidence="7">
    <location>
        <begin position="142"/>
        <end position="165"/>
    </location>
</feature>
<dbReference type="InterPro" id="IPR049453">
    <property type="entry name" value="Memb_transporter_dom"/>
</dbReference>
<evidence type="ECO:0000259" key="8">
    <source>
        <dbReference type="Pfam" id="PF13515"/>
    </source>
</evidence>
<evidence type="ECO:0000256" key="3">
    <source>
        <dbReference type="ARBA" id="ARBA00022692"/>
    </source>
</evidence>
<comment type="subcellular location">
    <subcellularLocation>
        <location evidence="1">Cell membrane</location>
        <topology evidence="1">Multi-pass membrane protein</topology>
    </subcellularLocation>
</comment>
<feature type="transmembrane region" description="Helical" evidence="7">
    <location>
        <begin position="318"/>
        <end position="336"/>
    </location>
</feature>
<keyword evidence="2" id="KW-1003">Cell membrane</keyword>
<dbReference type="Proteomes" id="UP001282288">
    <property type="component" value="Unassembled WGS sequence"/>
</dbReference>
<sequence length="527" mass="55708">MVKTVWGSLTVMAAVLASWGSALWLEGAAHLHVDIVIQAVALTWTLAWTQREADLVERGIGFVVLPGVAMCAAWTDQVMTESAVRGDLLFALFVAFAIWVRRFGVRATRAGTLAALPFVATLVVQGPIALPPQARDGHVLWMGLVAVICAGYVLVVQVGAGWLGLTPRVRVRRSTEPLVPPRAVASRLLPSTRMALQMGVSLGGAFLAGHWLFPDHWTWVVLTAFIVCSGARGRADVLYKGVTRALGAGFGTAVATGVVGAFGPGDPWAVVLLFVVLALATWLRPLNYAYWAACVTAAFSLLYGYFGETTVHVLTQRLQAILVGAVLGIAVSWLLAPVRTVDVVRRRVADALAVLADVLRAHDAVELRVHQGRFEEAVELLEQVAPPLRALRGVEGWVRRRRGVSGGRAHLADAIDAVRACAEPVRELAGPSSSADVSPEVTSDATPDITPDAVPVPAPDPAPVLANITAVRLAIGRVPGPSYQAQVAEVGSLGAIDQAVGKVARVFPATAPLTTSEKTPAHPPPPH</sequence>
<feature type="transmembrane region" description="Helical" evidence="7">
    <location>
        <begin position="82"/>
        <end position="100"/>
    </location>
</feature>
<dbReference type="Proteomes" id="UP001272987">
    <property type="component" value="Unassembled WGS sequence"/>
</dbReference>
<comment type="similarity">
    <text evidence="6">Belongs to the YccS/YhfK family.</text>
</comment>
<evidence type="ECO:0000313" key="12">
    <source>
        <dbReference type="Proteomes" id="UP001282288"/>
    </source>
</evidence>
<protein>
    <submittedName>
        <fullName evidence="9">FUSC family protein</fullName>
    </submittedName>
</protein>
<feature type="domain" description="Integral membrane bound transporter" evidence="8">
    <location>
        <begin position="205"/>
        <end position="331"/>
    </location>
</feature>
<evidence type="ECO:0000256" key="1">
    <source>
        <dbReference type="ARBA" id="ARBA00004651"/>
    </source>
</evidence>
<reference evidence="9 11" key="1">
    <citation type="journal article" date="2023" name="Microb. Genom.">
        <title>Mesoterricola silvestris gen. nov., sp. nov., Mesoterricola sediminis sp. nov., Geothrix oryzae sp. nov., Geothrix edaphica sp. nov., Geothrix rubra sp. nov., and Geothrix limicola sp. nov., six novel members of Acidobacteriota isolated from soils.</title>
        <authorList>
            <person name="Weisberg A.J."/>
            <person name="Pearce E."/>
            <person name="Kramer C.G."/>
            <person name="Chang J.H."/>
            <person name="Clarke C.R."/>
        </authorList>
    </citation>
    <scope>NUCLEOTIDE SEQUENCE</scope>
    <source>
        <strain evidence="10 11">NB05-1H</strain>
        <strain evidence="9">NRRL_B-16521</strain>
    </source>
</reference>
<evidence type="ECO:0000256" key="6">
    <source>
        <dbReference type="ARBA" id="ARBA00043993"/>
    </source>
</evidence>
<organism evidence="9 12">
    <name type="scientific">Streptomyces acidiscabies</name>
    <dbReference type="NCBI Taxonomy" id="42234"/>
    <lineage>
        <taxon>Bacteria</taxon>
        <taxon>Bacillati</taxon>
        <taxon>Actinomycetota</taxon>
        <taxon>Actinomycetes</taxon>
        <taxon>Kitasatosporales</taxon>
        <taxon>Streptomycetaceae</taxon>
        <taxon>Streptomyces</taxon>
    </lineage>
</organism>
<dbReference type="GO" id="GO:0005886">
    <property type="term" value="C:plasma membrane"/>
    <property type="evidence" value="ECO:0007669"/>
    <property type="project" value="UniProtKB-SubCell"/>
</dbReference>
<feature type="transmembrane region" description="Helical" evidence="7">
    <location>
        <begin position="268"/>
        <end position="283"/>
    </location>
</feature>
<dbReference type="RefSeq" id="WP_010359620.1">
    <property type="nucleotide sequence ID" value="NZ_CP122369.1"/>
</dbReference>
<keyword evidence="5 7" id="KW-0472">Membrane</keyword>
<keyword evidence="11" id="KW-1185">Reference proteome</keyword>
<gene>
    <name evidence="9" type="ORF">PV399_04760</name>
    <name evidence="10" type="ORF">PV666_39325</name>
</gene>
<proteinExistence type="inferred from homology"/>
<keyword evidence="4 7" id="KW-1133">Transmembrane helix</keyword>
<evidence type="ECO:0000313" key="11">
    <source>
        <dbReference type="Proteomes" id="UP001272987"/>
    </source>
</evidence>
<name>A0AAP6B6N9_9ACTN</name>
<dbReference type="PANTHER" id="PTHR30509:SF9">
    <property type="entry name" value="MULTIDRUG RESISTANCE PROTEIN MDTO"/>
    <property type="match status" value="1"/>
</dbReference>
<accession>A0AAP6B6N9</accession>
<evidence type="ECO:0000313" key="9">
    <source>
        <dbReference type="EMBL" id="MDX2959033.1"/>
    </source>
</evidence>
<comment type="caution">
    <text evidence="9">The sequence shown here is derived from an EMBL/GenBank/DDBJ whole genome shotgun (WGS) entry which is preliminary data.</text>
</comment>
<evidence type="ECO:0000256" key="7">
    <source>
        <dbReference type="SAM" id="Phobius"/>
    </source>
</evidence>
<evidence type="ECO:0000256" key="2">
    <source>
        <dbReference type="ARBA" id="ARBA00022475"/>
    </source>
</evidence>
<dbReference type="EMBL" id="JARAWC010000003">
    <property type="protein sequence ID" value="MDX2959033.1"/>
    <property type="molecule type" value="Genomic_DNA"/>
</dbReference>
<feature type="transmembrane region" description="Helical" evidence="7">
    <location>
        <begin position="112"/>
        <end position="130"/>
    </location>
</feature>
<evidence type="ECO:0000313" key="10">
    <source>
        <dbReference type="EMBL" id="MDX3023881.1"/>
    </source>
</evidence>
<feature type="transmembrane region" description="Helical" evidence="7">
    <location>
        <begin position="245"/>
        <end position="262"/>
    </location>
</feature>
<dbReference type="Pfam" id="PF13515">
    <property type="entry name" value="FUSC_2"/>
    <property type="match status" value="1"/>
</dbReference>
<dbReference type="AlphaFoldDB" id="A0AAP6B6N9"/>
<dbReference type="PANTHER" id="PTHR30509">
    <property type="entry name" value="P-HYDROXYBENZOIC ACID EFFLUX PUMP SUBUNIT-RELATED"/>
    <property type="match status" value="1"/>
</dbReference>
<dbReference type="GeneID" id="69806642"/>
<feature type="transmembrane region" description="Helical" evidence="7">
    <location>
        <begin position="288"/>
        <end position="306"/>
    </location>
</feature>
<dbReference type="EMBL" id="JARAWP010000030">
    <property type="protein sequence ID" value="MDX3023881.1"/>
    <property type="molecule type" value="Genomic_DNA"/>
</dbReference>